<organism evidence="1 2">
    <name type="scientific">Cupriavidus laharis</name>
    <dbReference type="NCBI Taxonomy" id="151654"/>
    <lineage>
        <taxon>Bacteria</taxon>
        <taxon>Pseudomonadati</taxon>
        <taxon>Pseudomonadota</taxon>
        <taxon>Betaproteobacteria</taxon>
        <taxon>Burkholderiales</taxon>
        <taxon>Burkholderiaceae</taxon>
        <taxon>Cupriavidus</taxon>
    </lineage>
</organism>
<dbReference type="EMBL" id="CAJZAI010000026">
    <property type="protein sequence ID" value="CAG9184742.1"/>
    <property type="molecule type" value="Genomic_DNA"/>
</dbReference>
<proteinExistence type="predicted"/>
<dbReference type="PANTHER" id="PTHR36529">
    <property type="entry name" value="SLL1095 PROTEIN"/>
    <property type="match status" value="1"/>
</dbReference>
<name>A0ABM8XWG0_9BURK</name>
<dbReference type="InterPro" id="IPR029044">
    <property type="entry name" value="Nucleotide-diphossugar_trans"/>
</dbReference>
<sequence length="214" mass="22659">MRPPRCEVIVLAKAPEPGYAKTRLIPALGAYGAAALAERLLRHTLASACAAEIGPVELCCTPDTGHPAFLACARDFNVALSRQCDGDLGQRMATTARRALARAGSVLIIGTDCPALEPTQLNAAARILNAGNDAVLVPAADGGYVLLGLRRLDPHLFSAIRWSTATVMTETRKRLTALGWRWAELPALPDVDEPGDLRHVPIALLSAGPKLSTE</sequence>
<dbReference type="GO" id="GO:0043814">
    <property type="term" value="F:phospholactate guanylyltransferase activity"/>
    <property type="evidence" value="ECO:0007669"/>
    <property type="project" value="UniProtKB-EC"/>
</dbReference>
<evidence type="ECO:0000313" key="2">
    <source>
        <dbReference type="Proteomes" id="UP000727654"/>
    </source>
</evidence>
<reference evidence="1 2" key="1">
    <citation type="submission" date="2021-08" db="EMBL/GenBank/DDBJ databases">
        <authorList>
            <person name="Peeters C."/>
        </authorList>
    </citation>
    <scope>NUCLEOTIDE SEQUENCE [LARGE SCALE GENOMIC DNA]</scope>
    <source>
        <strain evidence="1 2">LMG 23992</strain>
    </source>
</reference>
<dbReference type="PANTHER" id="PTHR36529:SF1">
    <property type="entry name" value="GLYCOSYLTRANSFERASE"/>
    <property type="match status" value="1"/>
</dbReference>
<keyword evidence="1" id="KW-0548">Nucleotidyltransferase</keyword>
<dbReference type="NCBIfam" id="TIGR04282">
    <property type="entry name" value="glyco_like_cofC"/>
    <property type="match status" value="1"/>
</dbReference>
<dbReference type="Proteomes" id="UP000727654">
    <property type="component" value="Unassembled WGS sequence"/>
</dbReference>
<dbReference type="Gene3D" id="3.90.550.10">
    <property type="entry name" value="Spore Coat Polysaccharide Biosynthesis Protein SpsA, Chain A"/>
    <property type="match status" value="1"/>
</dbReference>
<comment type="caution">
    <text evidence="1">The sequence shown here is derived from an EMBL/GenBank/DDBJ whole genome shotgun (WGS) entry which is preliminary data.</text>
</comment>
<dbReference type="SUPFAM" id="SSF53448">
    <property type="entry name" value="Nucleotide-diphospho-sugar transferases"/>
    <property type="match status" value="1"/>
</dbReference>
<accession>A0ABM8XWG0</accession>
<dbReference type="EC" id="2.7.7.68" evidence="1"/>
<gene>
    <name evidence="1" type="primary">fbiD_2</name>
    <name evidence="1" type="ORF">LMG23992_05323</name>
</gene>
<dbReference type="InterPro" id="IPR018641">
    <property type="entry name" value="Trfase_1_rSAM/seldom-assoc"/>
</dbReference>
<dbReference type="Pfam" id="PF09837">
    <property type="entry name" value="DUF2064"/>
    <property type="match status" value="1"/>
</dbReference>
<evidence type="ECO:0000313" key="1">
    <source>
        <dbReference type="EMBL" id="CAG9184742.1"/>
    </source>
</evidence>
<keyword evidence="1" id="KW-0808">Transferase</keyword>
<protein>
    <submittedName>
        <fullName evidence="1">Phosphoenolpyruvate guanylyltransferase</fullName>
        <ecNumber evidence="1">2.7.7.68</ecNumber>
    </submittedName>
</protein>
<keyword evidence="2" id="KW-1185">Reference proteome</keyword>